<evidence type="ECO:0000256" key="3">
    <source>
        <dbReference type="ARBA" id="ARBA00022692"/>
    </source>
</evidence>
<evidence type="ECO:0000313" key="10">
    <source>
        <dbReference type="Proteomes" id="UP000594638"/>
    </source>
</evidence>
<dbReference type="SUPFAM" id="SSF103473">
    <property type="entry name" value="MFS general substrate transporter"/>
    <property type="match status" value="1"/>
</dbReference>
<dbReference type="Gramene" id="OE9A114215T6">
    <property type="protein sequence ID" value="OE9A114215C6"/>
    <property type="gene ID" value="OE9A114215"/>
</dbReference>
<keyword evidence="10" id="KW-1185">Reference proteome</keyword>
<evidence type="ECO:0000259" key="8">
    <source>
        <dbReference type="PROSITE" id="PS50850"/>
    </source>
</evidence>
<dbReference type="Gramene" id="OE9A114215T4">
    <property type="protein sequence ID" value="OE9A114215C4"/>
    <property type="gene ID" value="OE9A114215"/>
</dbReference>
<keyword evidence="3 7" id="KW-0812">Transmembrane</keyword>
<evidence type="ECO:0000256" key="1">
    <source>
        <dbReference type="ARBA" id="ARBA00004141"/>
    </source>
</evidence>
<dbReference type="InterPro" id="IPR005829">
    <property type="entry name" value="Sugar_transporter_CS"/>
</dbReference>
<feature type="transmembrane region" description="Helical" evidence="7">
    <location>
        <begin position="63"/>
        <end position="81"/>
    </location>
</feature>
<evidence type="ECO:0000313" key="9">
    <source>
        <dbReference type="EMBL" id="CAA3009297.1"/>
    </source>
</evidence>
<feature type="transmembrane region" description="Helical" evidence="7">
    <location>
        <begin position="12"/>
        <end position="36"/>
    </location>
</feature>
<comment type="subcellular location">
    <subcellularLocation>
        <location evidence="1">Membrane</location>
        <topology evidence="1">Multi-pass membrane protein</topology>
    </subcellularLocation>
</comment>
<gene>
    <name evidence="9" type="ORF">OLEA9_A114215</name>
</gene>
<dbReference type="InterPro" id="IPR036259">
    <property type="entry name" value="MFS_trans_sf"/>
</dbReference>
<evidence type="ECO:0000256" key="5">
    <source>
        <dbReference type="ARBA" id="ARBA00023136"/>
    </source>
</evidence>
<feature type="transmembrane region" description="Helical" evidence="7">
    <location>
        <begin position="330"/>
        <end position="352"/>
    </location>
</feature>
<reference evidence="9 10" key="1">
    <citation type="submission" date="2019-12" db="EMBL/GenBank/DDBJ databases">
        <authorList>
            <person name="Alioto T."/>
            <person name="Alioto T."/>
            <person name="Gomez Garrido J."/>
        </authorList>
    </citation>
    <scope>NUCLEOTIDE SEQUENCE [LARGE SCALE GENOMIC DNA]</scope>
</reference>
<dbReference type="Gene3D" id="1.20.1250.20">
    <property type="entry name" value="MFS general substrate transporter like domains"/>
    <property type="match status" value="1"/>
</dbReference>
<dbReference type="GO" id="GO:0016020">
    <property type="term" value="C:membrane"/>
    <property type="evidence" value="ECO:0007669"/>
    <property type="project" value="UniProtKB-SubCell"/>
</dbReference>
<feature type="domain" description="Major facilitator superfamily (MFS) profile" evidence="8">
    <location>
        <begin position="26"/>
        <end position="472"/>
    </location>
</feature>
<feature type="transmembrane region" description="Helical" evidence="7">
    <location>
        <begin position="446"/>
        <end position="467"/>
    </location>
</feature>
<dbReference type="Gramene" id="OE9A114215T5">
    <property type="protein sequence ID" value="OE9A114215C5"/>
    <property type="gene ID" value="OE9A114215"/>
</dbReference>
<feature type="transmembrane region" description="Helical" evidence="7">
    <location>
        <begin position="93"/>
        <end position="111"/>
    </location>
</feature>
<dbReference type="PANTHER" id="PTHR23511:SF5">
    <property type="entry name" value="MAJOR FACILITATOR-TYPE TRANSPORTER HXNZ-RELATED"/>
    <property type="match status" value="1"/>
</dbReference>
<feature type="transmembrane region" description="Helical" evidence="7">
    <location>
        <begin position="383"/>
        <end position="405"/>
    </location>
</feature>
<dbReference type="OrthoDB" id="4139357at2759"/>
<evidence type="ECO:0000256" key="2">
    <source>
        <dbReference type="ARBA" id="ARBA00022448"/>
    </source>
</evidence>
<name>A0A8S0TW55_OLEEU</name>
<dbReference type="InterPro" id="IPR005828">
    <property type="entry name" value="MFS_sugar_transport-like"/>
</dbReference>
<evidence type="ECO:0000256" key="7">
    <source>
        <dbReference type="SAM" id="Phobius"/>
    </source>
</evidence>
<dbReference type="EMBL" id="CACTIH010007315">
    <property type="protein sequence ID" value="CAA3009297.1"/>
    <property type="molecule type" value="Genomic_DNA"/>
</dbReference>
<dbReference type="AlphaFoldDB" id="A0A8S0TW55"/>
<dbReference type="Gramene" id="OE9A114215T1">
    <property type="protein sequence ID" value="OE9A114215C1"/>
    <property type="gene ID" value="OE9A114215"/>
</dbReference>
<proteinExistence type="inferred from homology"/>
<feature type="transmembrane region" description="Helical" evidence="7">
    <location>
        <begin position="417"/>
        <end position="440"/>
    </location>
</feature>
<protein>
    <submittedName>
        <fullName evidence="9">Organic cation carnitine transporter 7-like</fullName>
    </submittedName>
</protein>
<keyword evidence="2" id="KW-0813">Transport</keyword>
<organism evidence="9 10">
    <name type="scientific">Olea europaea subsp. europaea</name>
    <dbReference type="NCBI Taxonomy" id="158383"/>
    <lineage>
        <taxon>Eukaryota</taxon>
        <taxon>Viridiplantae</taxon>
        <taxon>Streptophyta</taxon>
        <taxon>Embryophyta</taxon>
        <taxon>Tracheophyta</taxon>
        <taxon>Spermatophyta</taxon>
        <taxon>Magnoliopsida</taxon>
        <taxon>eudicotyledons</taxon>
        <taxon>Gunneridae</taxon>
        <taxon>Pentapetalae</taxon>
        <taxon>asterids</taxon>
        <taxon>lamiids</taxon>
        <taxon>Lamiales</taxon>
        <taxon>Oleaceae</taxon>
        <taxon>Oleeae</taxon>
        <taxon>Olea</taxon>
    </lineage>
</organism>
<feature type="transmembrane region" description="Helical" evidence="7">
    <location>
        <begin position="359"/>
        <end position="377"/>
    </location>
</feature>
<sequence length="483" mass="52743">MADQSLVFTVDEALSLVGFGIFQGLALLFAGAGWLAEAMEMMLLSFIGPTVKSEWTLSPTEESLLTTAIFGGMLVGAYFWGFISDTYGRRTGILGAVVVVAGAGLLSASSPNYKLLIIYRCLVGFGVAGGHVSASWFMEFIPPSSRGAWMLSITTFWTLGTLMGASLAWIVMPRLGWRWLLALSSIPAFLVLLVSNFAPESPRYLYMKGRTTEALRILEKVALINRTKLPPGILLSDHNMDLNEENTPLDETPLLSSVRKERSYLETFLESMLEIFSSKLLGTTLLLWLLHFGYTFAYYGIILMISQLSSGQRECGSITIHSDNVQDASLYIRVFITSLAELPGLIVAAVLVDRLGRKLTMEILTMFTFILILPLLLHQNELVTTALLFGSRMFISAAFTSLTVYAKEVYPTSTRGAGCGLATSVGRVGGMVCPLVAVGLVRGCHLTAAIILFEVVVLFSGLCVQLFPFETKGKNLRDIVSIE</sequence>
<keyword evidence="4 7" id="KW-1133">Transmembrane helix</keyword>
<comment type="caution">
    <text evidence="9">The sequence shown here is derived from an EMBL/GenBank/DDBJ whole genome shotgun (WGS) entry which is preliminary data.</text>
</comment>
<keyword evidence="5 7" id="KW-0472">Membrane</keyword>
<evidence type="ECO:0000256" key="6">
    <source>
        <dbReference type="ARBA" id="ARBA00044504"/>
    </source>
</evidence>
<dbReference type="InterPro" id="IPR020846">
    <property type="entry name" value="MFS_dom"/>
</dbReference>
<dbReference type="Gramene" id="OE9A114215T3">
    <property type="protein sequence ID" value="OE9A114215C3"/>
    <property type="gene ID" value="OE9A114215"/>
</dbReference>
<feature type="transmembrane region" description="Helical" evidence="7">
    <location>
        <begin position="285"/>
        <end position="310"/>
    </location>
</feature>
<dbReference type="PANTHER" id="PTHR23511">
    <property type="entry name" value="SYNAPTIC VESICLE GLYCOPROTEIN 2"/>
    <property type="match status" value="1"/>
</dbReference>
<accession>A0A8S0TW55</accession>
<dbReference type="FunFam" id="1.20.1250.20:FF:000232">
    <property type="entry name" value="Organic cation/carnitine transporter 7"/>
    <property type="match status" value="1"/>
</dbReference>
<comment type="similarity">
    <text evidence="6">Belongs to the major facilitator superfamily. Phosphate:H(+) symporter (TC 2.A.1.9) family.</text>
</comment>
<feature type="transmembrane region" description="Helical" evidence="7">
    <location>
        <begin position="177"/>
        <end position="198"/>
    </location>
</feature>
<dbReference type="PROSITE" id="PS00216">
    <property type="entry name" value="SUGAR_TRANSPORT_1"/>
    <property type="match status" value="1"/>
</dbReference>
<evidence type="ECO:0000256" key="4">
    <source>
        <dbReference type="ARBA" id="ARBA00022989"/>
    </source>
</evidence>
<dbReference type="Proteomes" id="UP000594638">
    <property type="component" value="Unassembled WGS sequence"/>
</dbReference>
<dbReference type="PROSITE" id="PS50850">
    <property type="entry name" value="MFS"/>
    <property type="match status" value="1"/>
</dbReference>
<feature type="transmembrane region" description="Helical" evidence="7">
    <location>
        <begin position="117"/>
        <end position="137"/>
    </location>
</feature>
<dbReference type="Pfam" id="PF00083">
    <property type="entry name" value="Sugar_tr"/>
    <property type="match status" value="1"/>
</dbReference>
<feature type="transmembrane region" description="Helical" evidence="7">
    <location>
        <begin position="149"/>
        <end position="171"/>
    </location>
</feature>
<dbReference type="GO" id="GO:0022857">
    <property type="term" value="F:transmembrane transporter activity"/>
    <property type="evidence" value="ECO:0007669"/>
    <property type="project" value="InterPro"/>
</dbReference>